<protein>
    <submittedName>
        <fullName evidence="2">Uncharacterized protein</fullName>
    </submittedName>
</protein>
<gene>
    <name evidence="2" type="ORF">AVDCRST_MAG76-519</name>
</gene>
<sequence>ARAAGKRPERPVLRGLCPRPDRVHRHSLRRRQRADRLDGRPPGPDRRRHRHQARAGPLEGHRV</sequence>
<feature type="compositionally biased region" description="Basic and acidic residues" evidence="1">
    <location>
        <begin position="34"/>
        <end position="45"/>
    </location>
</feature>
<feature type="compositionally biased region" description="Basic residues" evidence="1">
    <location>
        <begin position="22"/>
        <end position="33"/>
    </location>
</feature>
<name>A0A6J4HAE8_9ACTN</name>
<proteinExistence type="predicted"/>
<feature type="compositionally biased region" description="Basic and acidic residues" evidence="1">
    <location>
        <begin position="1"/>
        <end position="12"/>
    </location>
</feature>
<evidence type="ECO:0000313" key="2">
    <source>
        <dbReference type="EMBL" id="CAA9219125.1"/>
    </source>
</evidence>
<feature type="region of interest" description="Disordered" evidence="1">
    <location>
        <begin position="1"/>
        <end position="63"/>
    </location>
</feature>
<accession>A0A6J4HAE8</accession>
<reference evidence="2" key="1">
    <citation type="submission" date="2020-02" db="EMBL/GenBank/DDBJ databases">
        <authorList>
            <person name="Meier V. D."/>
        </authorList>
    </citation>
    <scope>NUCLEOTIDE SEQUENCE</scope>
    <source>
        <strain evidence="2">AVDCRST_MAG76</strain>
    </source>
</reference>
<feature type="non-terminal residue" evidence="2">
    <location>
        <position position="63"/>
    </location>
</feature>
<evidence type="ECO:0000256" key="1">
    <source>
        <dbReference type="SAM" id="MobiDB-lite"/>
    </source>
</evidence>
<dbReference type="AlphaFoldDB" id="A0A6J4HAE8"/>
<feature type="non-terminal residue" evidence="2">
    <location>
        <position position="1"/>
    </location>
</feature>
<dbReference type="EMBL" id="CADCSZ010000033">
    <property type="protein sequence ID" value="CAA9219125.1"/>
    <property type="molecule type" value="Genomic_DNA"/>
</dbReference>
<organism evidence="2">
    <name type="scientific">uncultured Acidimicrobiales bacterium</name>
    <dbReference type="NCBI Taxonomy" id="310071"/>
    <lineage>
        <taxon>Bacteria</taxon>
        <taxon>Bacillati</taxon>
        <taxon>Actinomycetota</taxon>
        <taxon>Acidimicrobiia</taxon>
        <taxon>Acidimicrobiales</taxon>
        <taxon>environmental samples</taxon>
    </lineage>
</organism>